<gene>
    <name evidence="1" type="ORF">DB32_001852</name>
</gene>
<dbReference type="EMBL" id="CP011125">
    <property type="protein sequence ID" value="AKF04703.1"/>
    <property type="molecule type" value="Genomic_DNA"/>
</dbReference>
<dbReference type="KEGG" id="samy:DB32_001852"/>
<organism evidence="1 2">
    <name type="scientific">Sandaracinus amylolyticus</name>
    <dbReference type="NCBI Taxonomy" id="927083"/>
    <lineage>
        <taxon>Bacteria</taxon>
        <taxon>Pseudomonadati</taxon>
        <taxon>Myxococcota</taxon>
        <taxon>Polyangia</taxon>
        <taxon>Polyangiales</taxon>
        <taxon>Sandaracinaceae</taxon>
        <taxon>Sandaracinus</taxon>
    </lineage>
</organism>
<dbReference type="AlphaFoldDB" id="A0A0F6YGG8"/>
<proteinExistence type="predicted"/>
<reference evidence="1 2" key="1">
    <citation type="submission" date="2015-03" db="EMBL/GenBank/DDBJ databases">
        <title>Genome assembly of Sandaracinus amylolyticus DSM 53668.</title>
        <authorList>
            <person name="Sharma G."/>
            <person name="Subramanian S."/>
        </authorList>
    </citation>
    <scope>NUCLEOTIDE SEQUENCE [LARGE SCALE GENOMIC DNA]</scope>
    <source>
        <strain evidence="1 2">DSM 53668</strain>
    </source>
</reference>
<sequence>MRLRAIVRPRRAATWLARAGVALSVPTLGAPLIGCTSVLTIMAGVALTQTLGLDPTFAEASIVGGILVGLATAIGVGRHAAQSWNAAGRLREDAGALAIGADGVRWSSRERGDCFVPWSEVERVDEEPTLEDELGTLVLVLRDDAAIRFFVEDSAELADDAQRALDAYRAATVERVVDLEPNGRDVRTWITDVKRLLRAGAGTYRAGAVSAERLIAIAVAPTAPRAQRIGAAASLSRAPEPLRAKVRVALTDTADDLLRDVMETALEGRELDARAVARVLAVR</sequence>
<dbReference type="STRING" id="927083.DB32_001852"/>
<keyword evidence="2" id="KW-1185">Reference proteome</keyword>
<evidence type="ECO:0000313" key="1">
    <source>
        <dbReference type="EMBL" id="AKF04703.1"/>
    </source>
</evidence>
<evidence type="ECO:0000313" key="2">
    <source>
        <dbReference type="Proteomes" id="UP000034883"/>
    </source>
</evidence>
<dbReference type="Proteomes" id="UP000034883">
    <property type="component" value="Chromosome"/>
</dbReference>
<protein>
    <submittedName>
        <fullName evidence="1">Uncharacterized protein</fullName>
    </submittedName>
</protein>
<name>A0A0F6YGG8_9BACT</name>
<accession>A0A0F6YGG8</accession>